<dbReference type="RefSeq" id="WP_344076665.1">
    <property type="nucleotide sequence ID" value="NZ_BAAALS010000002.1"/>
</dbReference>
<dbReference type="Pfam" id="PF02515">
    <property type="entry name" value="CoA_transf_3"/>
    <property type="match status" value="1"/>
</dbReference>
<protein>
    <submittedName>
        <fullName evidence="2">CaiB/BaiF CoA-transferase family protein</fullName>
    </submittedName>
</protein>
<evidence type="ECO:0000313" key="3">
    <source>
        <dbReference type="Proteomes" id="UP001500655"/>
    </source>
</evidence>
<dbReference type="EMBL" id="BAAALS010000002">
    <property type="protein sequence ID" value="GAA1738702.1"/>
    <property type="molecule type" value="Genomic_DNA"/>
</dbReference>
<name>A0ABP4VWC0_9ACTN</name>
<gene>
    <name evidence="2" type="ORF">GCM10009681_06840</name>
</gene>
<reference evidence="3" key="1">
    <citation type="journal article" date="2019" name="Int. J. Syst. Evol. Microbiol.">
        <title>The Global Catalogue of Microorganisms (GCM) 10K type strain sequencing project: providing services to taxonomists for standard genome sequencing and annotation.</title>
        <authorList>
            <consortium name="The Broad Institute Genomics Platform"/>
            <consortium name="The Broad Institute Genome Sequencing Center for Infectious Disease"/>
            <person name="Wu L."/>
            <person name="Ma J."/>
        </authorList>
    </citation>
    <scope>NUCLEOTIDE SEQUENCE [LARGE SCALE GENOMIC DNA]</scope>
    <source>
        <strain evidence="3">JCM 13249</strain>
    </source>
</reference>
<keyword evidence="1" id="KW-0808">Transferase</keyword>
<dbReference type="InterPro" id="IPR050483">
    <property type="entry name" value="CoA-transferase_III_domain"/>
</dbReference>
<dbReference type="Gene3D" id="3.30.1540.10">
    <property type="entry name" value="formyl-coa transferase, domain 3"/>
    <property type="match status" value="1"/>
</dbReference>
<dbReference type="Gene3D" id="3.40.50.10540">
    <property type="entry name" value="Crotonobetainyl-coa:carnitine coa-transferase, domain 1"/>
    <property type="match status" value="1"/>
</dbReference>
<dbReference type="PANTHER" id="PTHR48207:SF3">
    <property type="entry name" value="SUCCINATE--HYDROXYMETHYLGLUTARATE COA-TRANSFERASE"/>
    <property type="match status" value="1"/>
</dbReference>
<dbReference type="InterPro" id="IPR023606">
    <property type="entry name" value="CoA-Trfase_III_dom_1_sf"/>
</dbReference>
<dbReference type="SUPFAM" id="SSF89796">
    <property type="entry name" value="CoA-transferase family III (CaiB/BaiF)"/>
    <property type="match status" value="1"/>
</dbReference>
<dbReference type="InterPro" id="IPR044855">
    <property type="entry name" value="CoA-Trfase_III_dom3_sf"/>
</dbReference>
<evidence type="ECO:0000313" key="2">
    <source>
        <dbReference type="EMBL" id="GAA1738702.1"/>
    </source>
</evidence>
<organism evidence="2 3">
    <name type="scientific">Luedemannella helvata</name>
    <dbReference type="NCBI Taxonomy" id="349315"/>
    <lineage>
        <taxon>Bacteria</taxon>
        <taxon>Bacillati</taxon>
        <taxon>Actinomycetota</taxon>
        <taxon>Actinomycetes</taxon>
        <taxon>Micromonosporales</taxon>
        <taxon>Micromonosporaceae</taxon>
        <taxon>Luedemannella</taxon>
    </lineage>
</organism>
<comment type="caution">
    <text evidence="2">The sequence shown here is derived from an EMBL/GenBank/DDBJ whole genome shotgun (WGS) entry which is preliminary data.</text>
</comment>
<dbReference type="PANTHER" id="PTHR48207">
    <property type="entry name" value="SUCCINATE--HYDROXYMETHYLGLUTARATE COA-TRANSFERASE"/>
    <property type="match status" value="1"/>
</dbReference>
<dbReference type="InterPro" id="IPR003673">
    <property type="entry name" value="CoA-Trfase_fam_III"/>
</dbReference>
<dbReference type="Proteomes" id="UP001500655">
    <property type="component" value="Unassembled WGS sequence"/>
</dbReference>
<accession>A0ABP4VWC0</accession>
<sequence length="408" mass="43087">MTDGEGMLAGVTVVAIEQAVSAPLCTRTLADLGARVIKIEEPTGGDFTRGYDDSVNGLGSHFVWLARGKESVTLNLKHESGSEILHRLLEKADVLVSNLGPGATTRLGLSPAMLRSRHPHLITLEISGYGEGGPLAHKRAYDLLIQAESGACAITGWADAPAKPGPPMADACTGLYGVITILAALHDRGRTGRIASASVSMFDSMVELMSFALNHARYTGTNQVPVGMGSPAVAPYSAYETADGETVVLGTTNDGEWTRLAAMIGQPELGTAEKYRTNAGRVSAREELDALIGQWCRARTIAEIQQAADRAGIGNARYNTPLGVLEHEQLTQRGRWRTVQTPVGEIVATLPPPVFQGWEAPMRPVPALGEHTDAVLGELGFSADDLARLRASGAIGAAPVTAADTPRR</sequence>
<keyword evidence="3" id="KW-1185">Reference proteome</keyword>
<evidence type="ECO:0000256" key="1">
    <source>
        <dbReference type="ARBA" id="ARBA00022679"/>
    </source>
</evidence>
<proteinExistence type="predicted"/>